<dbReference type="PANTHER" id="PTHR23305">
    <property type="entry name" value="OBG GTPASE FAMILY"/>
    <property type="match status" value="1"/>
</dbReference>
<dbReference type="GO" id="GO:0005524">
    <property type="term" value="F:ATP binding"/>
    <property type="evidence" value="ECO:0007669"/>
    <property type="project" value="UniProtKB-UniRule"/>
</dbReference>
<dbReference type="SUPFAM" id="SSF52540">
    <property type="entry name" value="P-loop containing nucleoside triphosphate hydrolases"/>
    <property type="match status" value="1"/>
</dbReference>
<evidence type="ECO:0000313" key="9">
    <source>
        <dbReference type="EMBL" id="OFI48452.1"/>
    </source>
</evidence>
<evidence type="ECO:0000259" key="7">
    <source>
        <dbReference type="PROSITE" id="PS51710"/>
    </source>
</evidence>
<feature type="binding site" evidence="6">
    <location>
        <begin position="12"/>
        <end position="17"/>
    </location>
    <ligand>
        <name>ATP</name>
        <dbReference type="ChEBI" id="CHEBI:30616"/>
    </ligand>
</feature>
<dbReference type="InterPro" id="IPR013029">
    <property type="entry name" value="YchF_C"/>
</dbReference>
<dbReference type="Pfam" id="PF01926">
    <property type="entry name" value="MMR_HSR1"/>
    <property type="match status" value="1"/>
</dbReference>
<evidence type="ECO:0000256" key="4">
    <source>
        <dbReference type="ARBA" id="ARBA00022840"/>
    </source>
</evidence>
<dbReference type="PIRSF" id="PIRSF006641">
    <property type="entry name" value="CHP00092"/>
    <property type="match status" value="1"/>
</dbReference>
<keyword evidence="2" id="KW-0479">Metal-binding</keyword>
<evidence type="ECO:0000313" key="10">
    <source>
        <dbReference type="Proteomes" id="UP000178622"/>
    </source>
</evidence>
<sequence>MALTAGIVGLPNVGKSTLFNAITQAGAEAANYPFATIDPNVGMVEVPDERLQKLTELVKPKKTVPTTFEFTDIAGIVKGASKGEGLGNKFLANIREVDAIIHVVRAFDDENVMREQNRDAEFVDPMADIDTINLELILADLESVNKRYARVEKVARTTKDKDAIAEFAVLEKIKPVLEDGKSARTIEFNEDEQKVVKQLFLLTTKPVLYVANVSEDEVSDPDAIEYVNQIRDFAATENADVVVISARVEEEIAMLDEDEEKVEFLEAIGLTESGVDKLTKAAYHLLGLGTYFTAGEKEVRAWTFKRGIKAPQAAGIIHSDFEKGFIRAVTMSYDDLLQYGSERAVREAGRLREEGKEYIVQDGDIMEFRFNV</sequence>
<comment type="function">
    <text evidence="6">ATPase that binds to both the 70S ribosome and the 50S ribosomal subunit in a nucleotide-independent manner.</text>
</comment>
<dbReference type="InterPro" id="IPR027417">
    <property type="entry name" value="P-loop_NTPase"/>
</dbReference>
<organism evidence="9 10">
    <name type="scientific">Floricoccus tropicus</name>
    <dbReference type="NCBI Taxonomy" id="1859473"/>
    <lineage>
        <taxon>Bacteria</taxon>
        <taxon>Bacillati</taxon>
        <taxon>Bacillota</taxon>
        <taxon>Bacilli</taxon>
        <taxon>Lactobacillales</taxon>
        <taxon>Streptococcaceae</taxon>
        <taxon>Floricoccus</taxon>
    </lineage>
</organism>
<dbReference type="Gene3D" id="3.40.50.300">
    <property type="entry name" value="P-loop containing nucleotide triphosphate hydrolases"/>
    <property type="match status" value="1"/>
</dbReference>
<dbReference type="Pfam" id="PF06071">
    <property type="entry name" value="YchF-GTPase_C"/>
    <property type="match status" value="1"/>
</dbReference>
<evidence type="ECO:0000256" key="6">
    <source>
        <dbReference type="HAMAP-Rule" id="MF_00944"/>
    </source>
</evidence>
<dbReference type="InterPro" id="IPR041706">
    <property type="entry name" value="YchF_N"/>
</dbReference>
<feature type="domain" description="OBG-type G" evidence="7">
    <location>
        <begin position="3"/>
        <end position="264"/>
    </location>
</feature>
<dbReference type="NCBIfam" id="TIGR00092">
    <property type="entry name" value="redox-regulated ATPase YchF"/>
    <property type="match status" value="1"/>
</dbReference>
<dbReference type="Proteomes" id="UP000178622">
    <property type="component" value="Unassembled WGS sequence"/>
</dbReference>
<keyword evidence="3 6" id="KW-0547">Nucleotide-binding</keyword>
<comment type="caution">
    <text evidence="9">The sequence shown here is derived from an EMBL/GenBank/DDBJ whole genome shotgun (WGS) entry which is preliminary data.</text>
</comment>
<dbReference type="SUPFAM" id="SSF81271">
    <property type="entry name" value="TGS-like"/>
    <property type="match status" value="1"/>
</dbReference>
<feature type="domain" description="TGS" evidence="8">
    <location>
        <begin position="287"/>
        <end position="370"/>
    </location>
</feature>
<dbReference type="PROSITE" id="PS51710">
    <property type="entry name" value="G_OBG"/>
    <property type="match status" value="1"/>
</dbReference>
<dbReference type="GO" id="GO:0005737">
    <property type="term" value="C:cytoplasm"/>
    <property type="evidence" value="ECO:0007669"/>
    <property type="project" value="TreeGrafter"/>
</dbReference>
<dbReference type="FunFam" id="3.10.20.30:FF:000001">
    <property type="entry name" value="Ribosome-binding ATPase YchF"/>
    <property type="match status" value="1"/>
</dbReference>
<evidence type="ECO:0000256" key="5">
    <source>
        <dbReference type="ARBA" id="ARBA00022842"/>
    </source>
</evidence>
<dbReference type="HAMAP" id="MF_00944">
    <property type="entry name" value="YchF_OLA1_ATPase"/>
    <property type="match status" value="1"/>
</dbReference>
<dbReference type="RefSeq" id="WP_070792853.1">
    <property type="nucleotide sequence ID" value="NZ_MKIR01000024.1"/>
</dbReference>
<reference evidence="10" key="1">
    <citation type="submission" date="2016-09" db="EMBL/GenBank/DDBJ databases">
        <title>Draft genome sequence of a novel species of the family Streptococcaceae isolated from flowers.</title>
        <authorList>
            <person name="Chuah L.-O."/>
            <person name="Yap K.-P."/>
            <person name="Thong K.L."/>
            <person name="Liong M.T."/>
            <person name="Ahmad R."/>
            <person name="Rusul G."/>
        </authorList>
    </citation>
    <scope>NUCLEOTIDE SEQUENCE [LARGE SCALE GENOMIC DNA]</scope>
    <source>
        <strain evidence="10">DF1</strain>
    </source>
</reference>
<dbReference type="InterPro" id="IPR031167">
    <property type="entry name" value="G_OBG"/>
</dbReference>
<dbReference type="Gene3D" id="1.10.150.300">
    <property type="entry name" value="TGS-like domain"/>
    <property type="match status" value="1"/>
</dbReference>
<dbReference type="GO" id="GO:0005525">
    <property type="term" value="F:GTP binding"/>
    <property type="evidence" value="ECO:0007669"/>
    <property type="project" value="InterPro"/>
</dbReference>
<dbReference type="InterPro" id="IPR004095">
    <property type="entry name" value="TGS"/>
</dbReference>
<gene>
    <name evidence="6" type="primary">ychF</name>
    <name evidence="9" type="ORF">BG261_05965</name>
</gene>
<comment type="similarity">
    <text evidence="6">Belongs to the TRAFAC class OBG-HflX-like GTPase superfamily. OBG GTPase family. YchF/OLA1 subfamily.</text>
</comment>
<dbReference type="CDD" id="cd04867">
    <property type="entry name" value="TGS_YchF_OLA1"/>
    <property type="match status" value="1"/>
</dbReference>
<dbReference type="STRING" id="1859473.BG261_05965"/>
<dbReference type="PRINTS" id="PR00326">
    <property type="entry name" value="GTP1OBG"/>
</dbReference>
<evidence type="ECO:0000256" key="1">
    <source>
        <dbReference type="ARBA" id="ARBA00001946"/>
    </source>
</evidence>
<dbReference type="InterPro" id="IPR012676">
    <property type="entry name" value="TGS-like"/>
</dbReference>
<dbReference type="Gene3D" id="3.10.20.30">
    <property type="match status" value="1"/>
</dbReference>
<comment type="cofactor">
    <cofactor evidence="1">
        <name>Mg(2+)</name>
        <dbReference type="ChEBI" id="CHEBI:18420"/>
    </cofactor>
</comment>
<evidence type="ECO:0000259" key="8">
    <source>
        <dbReference type="PROSITE" id="PS51880"/>
    </source>
</evidence>
<keyword evidence="4 6" id="KW-0067">ATP-binding</keyword>
<dbReference type="FunFam" id="1.10.150.300:FF:000004">
    <property type="entry name" value="Ribosome-binding ATPase YchF"/>
    <property type="match status" value="1"/>
</dbReference>
<name>A0A1E8GJP7_9LACT</name>
<evidence type="ECO:0000256" key="2">
    <source>
        <dbReference type="ARBA" id="ARBA00022723"/>
    </source>
</evidence>
<dbReference type="PANTHER" id="PTHR23305:SF18">
    <property type="entry name" value="OBG-TYPE G DOMAIN-CONTAINING PROTEIN"/>
    <property type="match status" value="1"/>
</dbReference>
<dbReference type="PROSITE" id="PS51880">
    <property type="entry name" value="TGS"/>
    <property type="match status" value="1"/>
</dbReference>
<accession>A0A1E8GJP7</accession>
<keyword evidence="5" id="KW-0460">Magnesium</keyword>
<dbReference type="InterPro" id="IPR012675">
    <property type="entry name" value="Beta-grasp_dom_sf"/>
</dbReference>
<dbReference type="InterPro" id="IPR004396">
    <property type="entry name" value="ATPase_YchF/OLA1"/>
</dbReference>
<protein>
    <recommendedName>
        <fullName evidence="6">Ribosome-binding ATPase YchF</fullName>
    </recommendedName>
</protein>
<dbReference type="AlphaFoldDB" id="A0A1E8GJP7"/>
<dbReference type="InterPro" id="IPR006073">
    <property type="entry name" value="GTP-bd"/>
</dbReference>
<dbReference type="GO" id="GO:0016887">
    <property type="term" value="F:ATP hydrolysis activity"/>
    <property type="evidence" value="ECO:0007669"/>
    <property type="project" value="UniProtKB-UniRule"/>
</dbReference>
<dbReference type="InterPro" id="IPR023192">
    <property type="entry name" value="TGS-like_dom_sf"/>
</dbReference>
<evidence type="ECO:0000256" key="3">
    <source>
        <dbReference type="ARBA" id="ARBA00022741"/>
    </source>
</evidence>
<proteinExistence type="inferred from homology"/>
<keyword evidence="10" id="KW-1185">Reference proteome</keyword>
<dbReference type="CDD" id="cd01900">
    <property type="entry name" value="YchF"/>
    <property type="match status" value="1"/>
</dbReference>
<dbReference type="EMBL" id="MKIR01000024">
    <property type="protein sequence ID" value="OFI48452.1"/>
    <property type="molecule type" value="Genomic_DNA"/>
</dbReference>
<dbReference type="OrthoDB" id="9807318at2"/>
<dbReference type="GO" id="GO:0046872">
    <property type="term" value="F:metal ion binding"/>
    <property type="evidence" value="ECO:0007669"/>
    <property type="project" value="UniProtKB-KW"/>
</dbReference>
<dbReference type="GO" id="GO:0043023">
    <property type="term" value="F:ribosomal large subunit binding"/>
    <property type="evidence" value="ECO:0007669"/>
    <property type="project" value="UniProtKB-UniRule"/>
</dbReference>